<evidence type="ECO:0000313" key="1">
    <source>
        <dbReference type="EMBL" id="KEI68673.1"/>
    </source>
</evidence>
<evidence type="ECO:0000313" key="2">
    <source>
        <dbReference type="Proteomes" id="UP000027395"/>
    </source>
</evidence>
<proteinExistence type="predicted"/>
<protein>
    <submittedName>
        <fullName evidence="1">Uncharacterized protein</fullName>
    </submittedName>
</protein>
<dbReference type="Proteomes" id="UP000027395">
    <property type="component" value="Chromosome"/>
</dbReference>
<dbReference type="STRING" id="388467.A19Y_3948"/>
<reference evidence="1 2" key="1">
    <citation type="journal article" date="2014" name="Appl. Environ. Microbiol.">
        <title>Elucidation of insertion elements encoded on plasmids and in vitro construction of shuttle vectors from the toxic cyanobacterium Planktothrix.</title>
        <authorList>
            <person name="Christiansen G."/>
            <person name="Goesmann A."/>
            <person name="Kurmayer R."/>
        </authorList>
    </citation>
    <scope>NUCLEOTIDE SEQUENCE [LARGE SCALE GENOMIC DNA]</scope>
    <source>
        <strain evidence="1 2">NIVA-CYA 126/8</strain>
    </source>
</reference>
<accession>A0A073CLR8</accession>
<dbReference type="HOGENOM" id="CLU_3156124_0_0_3"/>
<sequence>MIYEDKEKEDIARFYMPEIFREGLGFSGKGARPRVLALKRKVLGRGII</sequence>
<dbReference type="GeneID" id="77290060"/>
<organism evidence="1 2">
    <name type="scientific">Planktothrix agardhii (strain NIVA-CYA 126/8)</name>
    <dbReference type="NCBI Taxonomy" id="388467"/>
    <lineage>
        <taxon>Bacteria</taxon>
        <taxon>Bacillati</taxon>
        <taxon>Cyanobacteriota</taxon>
        <taxon>Cyanophyceae</taxon>
        <taxon>Oscillatoriophycideae</taxon>
        <taxon>Oscillatoriales</taxon>
        <taxon>Microcoleaceae</taxon>
        <taxon>Planktothrix</taxon>
    </lineage>
</organism>
<keyword evidence="2" id="KW-1185">Reference proteome</keyword>
<dbReference type="EMBL" id="CM002803">
    <property type="protein sequence ID" value="KEI68673.1"/>
    <property type="molecule type" value="Genomic_DNA"/>
</dbReference>
<dbReference type="eggNOG" id="COG0455">
    <property type="taxonomic scope" value="Bacteria"/>
</dbReference>
<name>A0A073CLR8_PLAA1</name>
<dbReference type="AlphaFoldDB" id="A0A073CLR8"/>
<gene>
    <name evidence="1" type="ORF">A19Y_3948</name>
</gene>
<dbReference type="PATRIC" id="fig|388467.6.peg.3890"/>
<dbReference type="RefSeq" id="WP_167541240.1">
    <property type="nucleotide sequence ID" value="NZ_CM002803.1"/>
</dbReference>